<dbReference type="GO" id="GO:0004479">
    <property type="term" value="F:methionyl-tRNA formyltransferase activity"/>
    <property type="evidence" value="ECO:0007669"/>
    <property type="project" value="UniProtKB-EC"/>
</dbReference>
<dbReference type="CDD" id="cd08704">
    <property type="entry name" value="Met_tRNA_FMT_C"/>
    <property type="match status" value="1"/>
</dbReference>
<dbReference type="Pfam" id="PF00551">
    <property type="entry name" value="Formyl_trans_N"/>
    <property type="match status" value="1"/>
</dbReference>
<dbReference type="InterPro" id="IPR041711">
    <property type="entry name" value="Met-tRNA-FMT_N"/>
</dbReference>
<evidence type="ECO:0000256" key="1">
    <source>
        <dbReference type="ARBA" id="ARBA00010699"/>
    </source>
</evidence>
<evidence type="ECO:0000259" key="7">
    <source>
        <dbReference type="Pfam" id="PF02911"/>
    </source>
</evidence>
<dbReference type="PANTHER" id="PTHR11138:SF5">
    <property type="entry name" value="METHIONYL-TRNA FORMYLTRANSFERASE, MITOCHONDRIAL"/>
    <property type="match status" value="1"/>
</dbReference>
<keyword evidence="3 5" id="KW-0808">Transferase</keyword>
<feature type="domain" description="Formyl transferase N-terminal" evidence="6">
    <location>
        <begin position="1"/>
        <end position="179"/>
    </location>
</feature>
<dbReference type="InterPro" id="IPR002376">
    <property type="entry name" value="Formyl_transf_N"/>
</dbReference>
<evidence type="ECO:0000313" key="8">
    <source>
        <dbReference type="EMBL" id="MFD1167308.1"/>
    </source>
</evidence>
<evidence type="ECO:0000256" key="4">
    <source>
        <dbReference type="ARBA" id="ARBA00022917"/>
    </source>
</evidence>
<comment type="function">
    <text evidence="5">Attaches a formyl group to the free amino group of methionyl-tRNA(fMet). The formyl group appears to play a dual role in the initiator identity of N-formylmethionyl-tRNA by promoting its recognition by IF2 and preventing the misappropriation of this tRNA by the elongation apparatus.</text>
</comment>
<keyword evidence="9" id="KW-1185">Reference proteome</keyword>
<sequence length="309" mass="34375">MRIIFMGTPDFAVASLKALIDAGEEVVAVVTGPDKPAGRGQKLHESAVKKFAVSQNIPVLQPVKLRDPEFLAELKSFNADLQVVVAFRMLPELVWNMPEKGTINVHASLLPNYRGAAPINHAIINGEKKSGVTTFLLQHEIDTGNILFSTEVEILDNDNAGDLHDKLMLAGAELLIRTVNAINKNDIHPIPQDSIDTENLKHAPKIFKEDCLINWENDSVKIYNLIRGLSPYPTAFTHIDGKVLKIYESEIIIEKHDLKPGSYISDGKNELKFATKDGFLKLLEIQIEGKKRMSVSDFLRGYRLEGTTN</sequence>
<gene>
    <name evidence="5 8" type="primary">fmt</name>
    <name evidence="8" type="ORF">ACFQ2C_17045</name>
</gene>
<dbReference type="CDD" id="cd08646">
    <property type="entry name" value="FMT_core_Met-tRNA-FMT_N"/>
    <property type="match status" value="1"/>
</dbReference>
<dbReference type="Proteomes" id="UP001597205">
    <property type="component" value="Unassembled WGS sequence"/>
</dbReference>
<protein>
    <recommendedName>
        <fullName evidence="2 5">Methionyl-tRNA formyltransferase</fullName>
        <ecNumber evidence="2 5">2.1.2.9</ecNumber>
    </recommendedName>
</protein>
<dbReference type="InterPro" id="IPR036477">
    <property type="entry name" value="Formyl_transf_N_sf"/>
</dbReference>
<name>A0ABW3RRE1_9SPHI</name>
<evidence type="ECO:0000256" key="3">
    <source>
        <dbReference type="ARBA" id="ARBA00022679"/>
    </source>
</evidence>
<dbReference type="NCBIfam" id="TIGR00460">
    <property type="entry name" value="fmt"/>
    <property type="match status" value="1"/>
</dbReference>
<dbReference type="EC" id="2.1.2.9" evidence="2 5"/>
<organism evidence="8 9">
    <name type="scientific">Sphingobacterium daejeonense</name>
    <dbReference type="NCBI Taxonomy" id="371142"/>
    <lineage>
        <taxon>Bacteria</taxon>
        <taxon>Pseudomonadati</taxon>
        <taxon>Bacteroidota</taxon>
        <taxon>Sphingobacteriia</taxon>
        <taxon>Sphingobacteriales</taxon>
        <taxon>Sphingobacteriaceae</taxon>
        <taxon>Sphingobacterium</taxon>
    </lineage>
</organism>
<evidence type="ECO:0000256" key="5">
    <source>
        <dbReference type="HAMAP-Rule" id="MF_00182"/>
    </source>
</evidence>
<dbReference type="PANTHER" id="PTHR11138">
    <property type="entry name" value="METHIONYL-TRNA FORMYLTRANSFERASE"/>
    <property type="match status" value="1"/>
</dbReference>
<dbReference type="InterPro" id="IPR011034">
    <property type="entry name" value="Formyl_transferase-like_C_sf"/>
</dbReference>
<comment type="catalytic activity">
    <reaction evidence="5">
        <text>L-methionyl-tRNA(fMet) + (6R)-10-formyltetrahydrofolate = N-formyl-L-methionyl-tRNA(fMet) + (6S)-5,6,7,8-tetrahydrofolate + H(+)</text>
        <dbReference type="Rhea" id="RHEA:24380"/>
        <dbReference type="Rhea" id="RHEA-COMP:9952"/>
        <dbReference type="Rhea" id="RHEA-COMP:9953"/>
        <dbReference type="ChEBI" id="CHEBI:15378"/>
        <dbReference type="ChEBI" id="CHEBI:57453"/>
        <dbReference type="ChEBI" id="CHEBI:78530"/>
        <dbReference type="ChEBI" id="CHEBI:78844"/>
        <dbReference type="ChEBI" id="CHEBI:195366"/>
        <dbReference type="EC" id="2.1.2.9"/>
    </reaction>
</comment>
<dbReference type="SUPFAM" id="SSF53328">
    <property type="entry name" value="Formyltransferase"/>
    <property type="match status" value="1"/>
</dbReference>
<feature type="binding site" evidence="5">
    <location>
        <begin position="108"/>
        <end position="111"/>
    </location>
    <ligand>
        <name>(6S)-5,6,7,8-tetrahydrofolate</name>
        <dbReference type="ChEBI" id="CHEBI:57453"/>
    </ligand>
</feature>
<evidence type="ECO:0000259" key="6">
    <source>
        <dbReference type="Pfam" id="PF00551"/>
    </source>
</evidence>
<dbReference type="InterPro" id="IPR005794">
    <property type="entry name" value="Fmt"/>
</dbReference>
<dbReference type="Pfam" id="PF02911">
    <property type="entry name" value="Formyl_trans_C"/>
    <property type="match status" value="1"/>
</dbReference>
<evidence type="ECO:0000313" key="9">
    <source>
        <dbReference type="Proteomes" id="UP001597205"/>
    </source>
</evidence>
<accession>A0ABW3RRE1</accession>
<evidence type="ECO:0000256" key="2">
    <source>
        <dbReference type="ARBA" id="ARBA00012261"/>
    </source>
</evidence>
<dbReference type="RefSeq" id="WP_380898571.1">
    <property type="nucleotide sequence ID" value="NZ_JBHTKY010000036.1"/>
</dbReference>
<dbReference type="HAMAP" id="MF_00182">
    <property type="entry name" value="Formyl_trans"/>
    <property type="match status" value="1"/>
</dbReference>
<keyword evidence="4 5" id="KW-0648">Protein biosynthesis</keyword>
<comment type="similarity">
    <text evidence="1 5">Belongs to the Fmt family.</text>
</comment>
<proteinExistence type="inferred from homology"/>
<dbReference type="InterPro" id="IPR044135">
    <property type="entry name" value="Met-tRNA-FMT_C"/>
</dbReference>
<reference evidence="9" key="1">
    <citation type="journal article" date="2019" name="Int. J. Syst. Evol. Microbiol.">
        <title>The Global Catalogue of Microorganisms (GCM) 10K type strain sequencing project: providing services to taxonomists for standard genome sequencing and annotation.</title>
        <authorList>
            <consortium name="The Broad Institute Genomics Platform"/>
            <consortium name="The Broad Institute Genome Sequencing Center for Infectious Disease"/>
            <person name="Wu L."/>
            <person name="Ma J."/>
        </authorList>
    </citation>
    <scope>NUCLEOTIDE SEQUENCE [LARGE SCALE GENOMIC DNA]</scope>
    <source>
        <strain evidence="9">CCUG 52468</strain>
    </source>
</reference>
<dbReference type="Gene3D" id="3.40.50.12230">
    <property type="match status" value="1"/>
</dbReference>
<dbReference type="EMBL" id="JBHTKY010000036">
    <property type="protein sequence ID" value="MFD1167308.1"/>
    <property type="molecule type" value="Genomic_DNA"/>
</dbReference>
<comment type="caution">
    <text evidence="8">The sequence shown here is derived from an EMBL/GenBank/DDBJ whole genome shotgun (WGS) entry which is preliminary data.</text>
</comment>
<feature type="domain" description="Formyl transferase C-terminal" evidence="7">
    <location>
        <begin position="205"/>
        <end position="303"/>
    </location>
</feature>
<dbReference type="InterPro" id="IPR005793">
    <property type="entry name" value="Formyl_trans_C"/>
</dbReference>
<dbReference type="SUPFAM" id="SSF50486">
    <property type="entry name" value="FMT C-terminal domain-like"/>
    <property type="match status" value="1"/>
</dbReference>